<dbReference type="AlphaFoldDB" id="K1SUH0"/>
<feature type="non-terminal residue" evidence="1">
    <location>
        <position position="61"/>
    </location>
</feature>
<accession>K1SUH0</accession>
<reference evidence="1" key="1">
    <citation type="journal article" date="2013" name="Environ. Microbiol.">
        <title>Microbiota from the distal guts of lean and obese adolescents exhibit partial functional redundancy besides clear differences in community structure.</title>
        <authorList>
            <person name="Ferrer M."/>
            <person name="Ruiz A."/>
            <person name="Lanza F."/>
            <person name="Haange S.B."/>
            <person name="Oberbach A."/>
            <person name="Till H."/>
            <person name="Bargiela R."/>
            <person name="Campoy C."/>
            <person name="Segura M.T."/>
            <person name="Richter M."/>
            <person name="von Bergen M."/>
            <person name="Seifert J."/>
            <person name="Suarez A."/>
        </authorList>
    </citation>
    <scope>NUCLEOTIDE SEQUENCE</scope>
</reference>
<organism evidence="1">
    <name type="scientific">human gut metagenome</name>
    <dbReference type="NCBI Taxonomy" id="408170"/>
    <lineage>
        <taxon>unclassified sequences</taxon>
        <taxon>metagenomes</taxon>
        <taxon>organismal metagenomes</taxon>
    </lineage>
</organism>
<sequence length="61" mass="7317">MNKLHRLEFPALKTVEKKELRTLYIDADEDHVALQYLEKKGDIRNPRINTVMPWIIYVYEG</sequence>
<proteinExistence type="predicted"/>
<dbReference type="EMBL" id="AJWZ01009585">
    <property type="protein sequence ID" value="EKC50896.1"/>
    <property type="molecule type" value="Genomic_DNA"/>
</dbReference>
<gene>
    <name evidence="1" type="ORF">OBE_13884</name>
</gene>
<evidence type="ECO:0000313" key="1">
    <source>
        <dbReference type="EMBL" id="EKC50896.1"/>
    </source>
</evidence>
<name>K1SUH0_9ZZZZ</name>
<comment type="caution">
    <text evidence="1">The sequence shown here is derived from an EMBL/GenBank/DDBJ whole genome shotgun (WGS) entry which is preliminary data.</text>
</comment>
<protein>
    <submittedName>
        <fullName evidence="1">Uncharacterized protein</fullName>
    </submittedName>
</protein>